<evidence type="ECO:0000313" key="2">
    <source>
        <dbReference type="EMBL" id="KAA9110139.1"/>
    </source>
</evidence>
<keyword evidence="1" id="KW-0732">Signal</keyword>
<reference evidence="3" key="1">
    <citation type="submission" date="2019-09" db="EMBL/GenBank/DDBJ databases">
        <title>Mumia zhuanghuii sp. nov. isolated from the intestinal contents of plateau pika (Ochotona curzoniae) in the Qinghai-Tibet plateau of China.</title>
        <authorList>
            <person name="Tian Z."/>
        </authorList>
    </citation>
    <scope>NUCLEOTIDE SEQUENCE [LARGE SCALE GENOMIC DNA]</scope>
    <source>
        <strain evidence="3">JCM 30598</strain>
    </source>
</reference>
<feature type="signal peptide" evidence="1">
    <location>
        <begin position="1"/>
        <end position="21"/>
    </location>
</feature>
<organism evidence="2 3">
    <name type="scientific">Microbacterium rhizomatis</name>
    <dbReference type="NCBI Taxonomy" id="1631477"/>
    <lineage>
        <taxon>Bacteria</taxon>
        <taxon>Bacillati</taxon>
        <taxon>Actinomycetota</taxon>
        <taxon>Actinomycetes</taxon>
        <taxon>Micrococcales</taxon>
        <taxon>Microbacteriaceae</taxon>
        <taxon>Microbacterium</taxon>
    </lineage>
</organism>
<gene>
    <name evidence="2" type="ORF">F6B43_00040</name>
</gene>
<evidence type="ECO:0000256" key="1">
    <source>
        <dbReference type="SAM" id="SignalP"/>
    </source>
</evidence>
<name>A0A5J5J3W1_9MICO</name>
<accession>A0A5J5J3W1</accession>
<keyword evidence="3" id="KW-1185">Reference proteome</keyword>
<evidence type="ECO:0000313" key="3">
    <source>
        <dbReference type="Proteomes" id="UP000325827"/>
    </source>
</evidence>
<dbReference type="Proteomes" id="UP000325827">
    <property type="component" value="Unassembled WGS sequence"/>
</dbReference>
<feature type="chain" id="PRO_5023866191" evidence="1">
    <location>
        <begin position="22"/>
        <end position="144"/>
    </location>
</feature>
<sequence>MIIIAALTLATAAASGALSHADVSVPDPAVETTVTETFTLDGSDIFNWSPDHMVQLQCPDTHPLRRAHEYHPNSGWRIPFGLQISAGGDHVDAAILGYTTLNFTDLSKPGVDGVVGSVANWSAFSRTVTVTLHCTVRDLDATLG</sequence>
<dbReference type="AlphaFoldDB" id="A0A5J5J3W1"/>
<dbReference type="RefSeq" id="WP_150446943.1">
    <property type="nucleotide sequence ID" value="NZ_VYSA01000001.1"/>
</dbReference>
<comment type="caution">
    <text evidence="2">The sequence shown here is derived from an EMBL/GenBank/DDBJ whole genome shotgun (WGS) entry which is preliminary data.</text>
</comment>
<protein>
    <submittedName>
        <fullName evidence="2">Uncharacterized protein</fullName>
    </submittedName>
</protein>
<dbReference type="EMBL" id="VYSA01000001">
    <property type="protein sequence ID" value="KAA9110139.1"/>
    <property type="molecule type" value="Genomic_DNA"/>
</dbReference>
<proteinExistence type="predicted"/>